<gene>
    <name evidence="2" type="ORF">PCE31106_02601</name>
</gene>
<protein>
    <submittedName>
        <fullName evidence="2">Uncharacterized protein</fullName>
    </submittedName>
</protein>
<evidence type="ECO:0000313" key="2">
    <source>
        <dbReference type="EMBL" id="VVE10635.1"/>
    </source>
</evidence>
<name>A0A5E4VHY0_9BURK</name>
<dbReference type="AlphaFoldDB" id="A0A5E4VHY0"/>
<evidence type="ECO:0000313" key="3">
    <source>
        <dbReference type="Proteomes" id="UP000384354"/>
    </source>
</evidence>
<feature type="region of interest" description="Disordered" evidence="1">
    <location>
        <begin position="1"/>
        <end position="21"/>
    </location>
</feature>
<reference evidence="2 3" key="1">
    <citation type="submission" date="2019-08" db="EMBL/GenBank/DDBJ databases">
        <authorList>
            <person name="Peeters C."/>
        </authorList>
    </citation>
    <scope>NUCLEOTIDE SEQUENCE [LARGE SCALE GENOMIC DNA]</scope>
    <source>
        <strain evidence="2 3">LMG 31106</strain>
    </source>
</reference>
<proteinExistence type="predicted"/>
<dbReference type="EMBL" id="CABPSL010000009">
    <property type="protein sequence ID" value="VVE10635.1"/>
    <property type="molecule type" value="Genomic_DNA"/>
</dbReference>
<organism evidence="2 3">
    <name type="scientific">Pandoraea cepalis</name>
    <dbReference type="NCBI Taxonomy" id="2508294"/>
    <lineage>
        <taxon>Bacteria</taxon>
        <taxon>Pseudomonadati</taxon>
        <taxon>Pseudomonadota</taxon>
        <taxon>Betaproteobacteria</taxon>
        <taxon>Burkholderiales</taxon>
        <taxon>Burkholderiaceae</taxon>
        <taxon>Pandoraea</taxon>
    </lineage>
</organism>
<sequence>MGQKADRNPYRKPGTVAGRSFIRSASTGKNYSGLSQDWGKTQFFVASQEVQ</sequence>
<evidence type="ECO:0000256" key="1">
    <source>
        <dbReference type="SAM" id="MobiDB-lite"/>
    </source>
</evidence>
<dbReference type="Proteomes" id="UP000384354">
    <property type="component" value="Unassembled WGS sequence"/>
</dbReference>
<accession>A0A5E4VHY0</accession>